<comment type="caution">
    <text evidence="1">The sequence shown here is derived from an EMBL/GenBank/DDBJ whole genome shotgun (WGS) entry which is preliminary data.</text>
</comment>
<dbReference type="AlphaFoldDB" id="G5SNL6"/>
<proteinExistence type="predicted"/>
<name>G5SNL6_9BACT</name>
<keyword evidence="2" id="KW-1185">Reference proteome</keyword>
<reference evidence="1 2" key="1">
    <citation type="submission" date="2011-03" db="EMBL/GenBank/DDBJ databases">
        <authorList>
            <person name="Weinstock G."/>
            <person name="Sodergren E."/>
            <person name="Clifton S."/>
            <person name="Fulton L."/>
            <person name="Fulton B."/>
            <person name="Courtney L."/>
            <person name="Fronick C."/>
            <person name="Harrison M."/>
            <person name="Strong C."/>
            <person name="Farmer C."/>
            <person name="Delahaunty K."/>
            <person name="Markovic C."/>
            <person name="Hall O."/>
            <person name="Minx P."/>
            <person name="Tomlinson C."/>
            <person name="Mitreva M."/>
            <person name="Hou S."/>
            <person name="Chen J."/>
            <person name="Wollam A."/>
            <person name="Pepin K.H."/>
            <person name="Johnson M."/>
            <person name="Bhonagiri V."/>
            <person name="Zhang X."/>
            <person name="Suruliraj S."/>
            <person name="Warren W."/>
            <person name="Chinwalla A."/>
            <person name="Mardis E.R."/>
            <person name="Wilson R.K."/>
        </authorList>
    </citation>
    <scope>NUCLEOTIDE SEQUENCE [LARGE SCALE GENOMIC DNA]</scope>
    <source>
        <strain evidence="1 2">YIT 11840</strain>
    </source>
</reference>
<evidence type="ECO:0000313" key="2">
    <source>
        <dbReference type="Proteomes" id="UP000003598"/>
    </source>
</evidence>
<dbReference type="STRING" id="762968.HMPREF9441_00945"/>
<sequence length="46" mass="5365">MEEVNSATCGKRKINLLRLIFRLPQIDFRFGAQFFPILNSLYTSCL</sequence>
<protein>
    <submittedName>
        <fullName evidence="1">Uncharacterized protein</fullName>
    </submittedName>
</protein>
<dbReference type="HOGENOM" id="CLU_3186783_0_0_10"/>
<dbReference type="Proteomes" id="UP000003598">
    <property type="component" value="Unassembled WGS sequence"/>
</dbReference>
<organism evidence="1 2">
    <name type="scientific">Paraprevotella clara YIT 11840</name>
    <dbReference type="NCBI Taxonomy" id="762968"/>
    <lineage>
        <taxon>Bacteria</taxon>
        <taxon>Pseudomonadati</taxon>
        <taxon>Bacteroidota</taxon>
        <taxon>Bacteroidia</taxon>
        <taxon>Bacteroidales</taxon>
        <taxon>Prevotellaceae</taxon>
        <taxon>Paraprevotella</taxon>
    </lineage>
</organism>
<gene>
    <name evidence="1" type="ORF">HMPREF9441_00945</name>
</gene>
<accession>G5SNL6</accession>
<dbReference type="EMBL" id="AFFY01000015">
    <property type="protein sequence ID" value="EHH01282.1"/>
    <property type="molecule type" value="Genomic_DNA"/>
</dbReference>
<evidence type="ECO:0000313" key="1">
    <source>
        <dbReference type="EMBL" id="EHH01282.1"/>
    </source>
</evidence>